<gene>
    <name evidence="5" type="ORF">LECACI_7A000334</name>
</gene>
<keyword evidence="6" id="KW-1185">Reference proteome</keyword>
<proteinExistence type="inferred from homology"/>
<evidence type="ECO:0000256" key="2">
    <source>
        <dbReference type="ARBA" id="ARBA00022857"/>
    </source>
</evidence>
<dbReference type="InterPro" id="IPR036291">
    <property type="entry name" value="NAD(P)-bd_dom_sf"/>
</dbReference>
<dbReference type="Gene3D" id="3.90.25.10">
    <property type="entry name" value="UDP-galactose 4-epimerase, domain 1"/>
    <property type="match status" value="1"/>
</dbReference>
<dbReference type="PANTHER" id="PTHR47706">
    <property type="entry name" value="NMRA-LIKE FAMILY PROTEIN"/>
    <property type="match status" value="1"/>
</dbReference>
<dbReference type="AlphaFoldDB" id="A0AAI8W0X0"/>
<dbReference type="InterPro" id="IPR016040">
    <property type="entry name" value="NAD(P)-bd_dom"/>
</dbReference>
<dbReference type="Proteomes" id="UP001296104">
    <property type="component" value="Unassembled WGS sequence"/>
</dbReference>
<organism evidence="5 6">
    <name type="scientific">Lecanosticta acicola</name>
    <dbReference type="NCBI Taxonomy" id="111012"/>
    <lineage>
        <taxon>Eukaryota</taxon>
        <taxon>Fungi</taxon>
        <taxon>Dikarya</taxon>
        <taxon>Ascomycota</taxon>
        <taxon>Pezizomycotina</taxon>
        <taxon>Dothideomycetes</taxon>
        <taxon>Dothideomycetidae</taxon>
        <taxon>Mycosphaerellales</taxon>
        <taxon>Mycosphaerellaceae</taxon>
        <taxon>Lecanosticta</taxon>
    </lineage>
</organism>
<reference evidence="5" key="1">
    <citation type="submission" date="2023-11" db="EMBL/GenBank/DDBJ databases">
        <authorList>
            <person name="Alioto T."/>
            <person name="Alioto T."/>
            <person name="Gomez Garrido J."/>
        </authorList>
    </citation>
    <scope>NUCLEOTIDE SEQUENCE</scope>
</reference>
<dbReference type="Pfam" id="PF13460">
    <property type="entry name" value="NAD_binding_10"/>
    <property type="match status" value="1"/>
</dbReference>
<keyword evidence="2" id="KW-0521">NADP</keyword>
<evidence type="ECO:0000313" key="5">
    <source>
        <dbReference type="EMBL" id="CAK3763742.1"/>
    </source>
</evidence>
<dbReference type="InterPro" id="IPR051609">
    <property type="entry name" value="NmrA/Isoflavone_reductase-like"/>
</dbReference>
<sequence>MASPNYLKNVAIVGAGGNSGSFMTAELLKTGKHIVTALTRADSKAKLPEGVTAKTIDYEKAETIVKALQGQDVLVITMSVVAPKDQQAKLVNAAIAAGVEWVIPNHWAPDTTDEGLARDVVNFGGLSEFQKWIEDQGKIKHISLSTGFWYEWSLAIPPSYGFDLAKRKVTYFDQGQTKISTSTWPQVGRAVAALLSLPIKAEGSDKGLEDFQNKLVYISSFTVSQQEMFESILRVTGSKEEDWTVSEEPAVERYEEAVKAMKAKGPERYAAFVRMMYTRVFYPDGNGDLEARRGTLNSLLGLPEEDMDEATRRAIERAESGNSGYGGQ</sequence>
<accession>A0AAI8W0X0</accession>
<dbReference type="PANTHER" id="PTHR47706:SF7">
    <property type="entry name" value="CIPA-LIKE, PUTATIVE (AFU_ORTHOLOGUE AFUA_1G01630)-RELATED"/>
    <property type="match status" value="1"/>
</dbReference>
<dbReference type="GO" id="GO:0016491">
    <property type="term" value="F:oxidoreductase activity"/>
    <property type="evidence" value="ECO:0007669"/>
    <property type="project" value="UniProtKB-KW"/>
</dbReference>
<dbReference type="CDD" id="cd05259">
    <property type="entry name" value="PCBER_SDR_a"/>
    <property type="match status" value="1"/>
</dbReference>
<evidence type="ECO:0000259" key="4">
    <source>
        <dbReference type="Pfam" id="PF13460"/>
    </source>
</evidence>
<comment type="similarity">
    <text evidence="1">Belongs to the NmrA-type oxidoreductase family. Isoflavone reductase subfamily.</text>
</comment>
<evidence type="ECO:0000256" key="1">
    <source>
        <dbReference type="ARBA" id="ARBA00005725"/>
    </source>
</evidence>
<evidence type="ECO:0000256" key="3">
    <source>
        <dbReference type="ARBA" id="ARBA00023002"/>
    </source>
</evidence>
<dbReference type="Gene3D" id="3.40.50.720">
    <property type="entry name" value="NAD(P)-binding Rossmann-like Domain"/>
    <property type="match status" value="1"/>
</dbReference>
<evidence type="ECO:0000313" key="6">
    <source>
        <dbReference type="Proteomes" id="UP001296104"/>
    </source>
</evidence>
<dbReference type="EMBL" id="CAVMBE010000001">
    <property type="protein sequence ID" value="CAK3763742.1"/>
    <property type="molecule type" value="Genomic_DNA"/>
</dbReference>
<protein>
    <recommendedName>
        <fullName evidence="4">NAD(P)-binding domain-containing protein</fullName>
    </recommendedName>
</protein>
<name>A0AAI8W0X0_9PEZI</name>
<dbReference type="SUPFAM" id="SSF51735">
    <property type="entry name" value="NAD(P)-binding Rossmann-fold domains"/>
    <property type="match status" value="1"/>
</dbReference>
<feature type="domain" description="NAD(P)-binding" evidence="4">
    <location>
        <begin position="14"/>
        <end position="103"/>
    </location>
</feature>
<dbReference type="InterPro" id="IPR045312">
    <property type="entry name" value="PCBER-like"/>
</dbReference>
<comment type="caution">
    <text evidence="5">The sequence shown here is derived from an EMBL/GenBank/DDBJ whole genome shotgun (WGS) entry which is preliminary data.</text>
</comment>
<keyword evidence="3" id="KW-0560">Oxidoreductase</keyword>